<reference evidence="2" key="1">
    <citation type="submission" date="2015-06" db="EMBL/GenBank/DDBJ databases">
        <title>Comparative genomics of Burkholderia leaf nodule symbionts.</title>
        <authorList>
            <person name="Carlier A."/>
            <person name="Eberl L."/>
            <person name="Pinto-Carbo M."/>
        </authorList>
    </citation>
    <scope>NUCLEOTIDE SEQUENCE [LARGE SCALE GENOMIC DNA]</scope>
    <source>
        <strain evidence="2">UZHbot4</strain>
    </source>
</reference>
<keyword evidence="2" id="KW-1185">Reference proteome</keyword>
<name>A0A0L0M7P0_9BURK</name>
<dbReference type="PATRIC" id="fig|242163.4.peg.2817"/>
<dbReference type="EMBL" id="LFJJ01000203">
    <property type="protein sequence ID" value="KND57999.1"/>
    <property type="molecule type" value="Genomic_DNA"/>
</dbReference>
<dbReference type="Proteomes" id="UP000036959">
    <property type="component" value="Unassembled WGS sequence"/>
</dbReference>
<evidence type="ECO:0000313" key="2">
    <source>
        <dbReference type="Proteomes" id="UP000036959"/>
    </source>
</evidence>
<organism evidence="1 2">
    <name type="scientific">Candidatus Burkholderia verschuerenii</name>
    <dbReference type="NCBI Taxonomy" id="242163"/>
    <lineage>
        <taxon>Bacteria</taxon>
        <taxon>Pseudomonadati</taxon>
        <taxon>Pseudomonadota</taxon>
        <taxon>Betaproteobacteria</taxon>
        <taxon>Burkholderiales</taxon>
        <taxon>Burkholderiaceae</taxon>
        <taxon>Burkholderia</taxon>
    </lineage>
</organism>
<proteinExistence type="predicted"/>
<evidence type="ECO:0000313" key="1">
    <source>
        <dbReference type="EMBL" id="KND57999.1"/>
    </source>
</evidence>
<comment type="caution">
    <text evidence="1">The sequence shown here is derived from an EMBL/GenBank/DDBJ whole genome shotgun (WGS) entry which is preliminary data.</text>
</comment>
<protein>
    <submittedName>
        <fullName evidence="1">Uncharacterized protein</fullName>
    </submittedName>
</protein>
<sequence>MMREVTGAFFGARRLDEALEDLRAEGIAGDRVRITDISSMSDSRTYLSRSASSPTQWITAEYAGFDEPAGFVAEPVVSMGIEASDDDILPDLDRDFIDETESLHMLTRVMVSIRDESEMRAVCDIFSRLGTDDIDAESATV</sequence>
<dbReference type="AlphaFoldDB" id="A0A0L0M7P0"/>
<dbReference type="OrthoDB" id="9004504at2"/>
<dbReference type="RefSeq" id="WP_050455511.1">
    <property type="nucleotide sequence ID" value="NZ_LFJJ01000203.1"/>
</dbReference>
<accession>A0A0L0M7P0</accession>
<gene>
    <name evidence="1" type="ORF">BVER_00284c</name>
</gene>